<comment type="caution">
    <text evidence="1">The sequence shown here is derived from an EMBL/GenBank/DDBJ whole genome shotgun (WGS) entry which is preliminary data.</text>
</comment>
<dbReference type="Proteomes" id="UP000177506">
    <property type="component" value="Unassembled WGS sequence"/>
</dbReference>
<protein>
    <submittedName>
        <fullName evidence="1">Uncharacterized protein</fullName>
    </submittedName>
</protein>
<proteinExistence type="predicted"/>
<organism evidence="1 2">
    <name type="scientific">Hymenobacter coccineus</name>
    <dbReference type="NCBI Taxonomy" id="1908235"/>
    <lineage>
        <taxon>Bacteria</taxon>
        <taxon>Pseudomonadati</taxon>
        <taxon>Bacteroidota</taxon>
        <taxon>Cytophagia</taxon>
        <taxon>Cytophagales</taxon>
        <taxon>Hymenobacteraceae</taxon>
        <taxon>Hymenobacter</taxon>
    </lineage>
</organism>
<sequence length="104" mass="11835">MLSNCLTINMWLDVPQGVYHERKQILLTGVRNGKEVAQLQQQIERIKRKSKGKGKRLESGLLLEDFSYADLTAPRKDELSIRLAIDHVPVLIVQCKKITVQALP</sequence>
<evidence type="ECO:0000313" key="1">
    <source>
        <dbReference type="EMBL" id="OGX90335.1"/>
    </source>
</evidence>
<dbReference type="AlphaFoldDB" id="A0A1G1THJ4"/>
<reference evidence="1 2" key="1">
    <citation type="submission" date="2016-08" db="EMBL/GenBank/DDBJ databases">
        <title>Hymenobacter coccineus sp. nov., Hymenobacter lapidarius sp. nov. and Hymenobacter glacialis sp. nov., isolated from Antarctic soil.</title>
        <authorList>
            <person name="Sedlacek I."/>
            <person name="Kralova S."/>
            <person name="Kyrova K."/>
            <person name="Maslanova I."/>
            <person name="Stankova E."/>
            <person name="Vrbovska V."/>
            <person name="Nemec M."/>
            <person name="Bartak M."/>
            <person name="Svec P."/>
            <person name="Busse H.-J."/>
            <person name="Pantucek R."/>
        </authorList>
    </citation>
    <scope>NUCLEOTIDE SEQUENCE [LARGE SCALE GENOMIC DNA]</scope>
    <source>
        <strain evidence="1 2">CCM 8649</strain>
    </source>
</reference>
<name>A0A1G1THJ4_9BACT</name>
<keyword evidence="2" id="KW-1185">Reference proteome</keyword>
<gene>
    <name evidence="1" type="ORF">BEN49_23140</name>
</gene>
<evidence type="ECO:0000313" key="2">
    <source>
        <dbReference type="Proteomes" id="UP000177506"/>
    </source>
</evidence>
<dbReference type="EMBL" id="MDZA01000163">
    <property type="protein sequence ID" value="OGX90335.1"/>
    <property type="molecule type" value="Genomic_DNA"/>
</dbReference>
<accession>A0A1G1THJ4</accession>